<dbReference type="AlphaFoldDB" id="A0A183IS07"/>
<sequence>MNSAATVAVTALLVAVLAALLYCLRTVVSSRLGLKHMYSYAPLLSDKFCNRCSVRKDADQWSSGPGRPDSSVSNCKSTRRVT</sequence>
<evidence type="ECO:0000313" key="3">
    <source>
        <dbReference type="Proteomes" id="UP000270296"/>
    </source>
</evidence>
<keyword evidence="3" id="KW-1185">Reference proteome</keyword>
<reference evidence="2 3" key="2">
    <citation type="submission" date="2018-11" db="EMBL/GenBank/DDBJ databases">
        <authorList>
            <consortium name="Pathogen Informatics"/>
        </authorList>
    </citation>
    <scope>NUCLEOTIDE SEQUENCE [LARGE SCALE GENOMIC DNA]</scope>
</reference>
<reference evidence="4" key="1">
    <citation type="submission" date="2016-06" db="UniProtKB">
        <authorList>
            <consortium name="WormBaseParasite"/>
        </authorList>
    </citation>
    <scope>IDENTIFICATION</scope>
</reference>
<dbReference type="Proteomes" id="UP000270296">
    <property type="component" value="Unassembled WGS sequence"/>
</dbReference>
<evidence type="ECO:0000313" key="2">
    <source>
        <dbReference type="EMBL" id="VDP09944.1"/>
    </source>
</evidence>
<feature type="region of interest" description="Disordered" evidence="1">
    <location>
        <begin position="57"/>
        <end position="82"/>
    </location>
</feature>
<proteinExistence type="predicted"/>
<dbReference type="EMBL" id="UZAM01009723">
    <property type="protein sequence ID" value="VDP09944.1"/>
    <property type="molecule type" value="Genomic_DNA"/>
</dbReference>
<name>A0A183IS07_9BILA</name>
<accession>A0A183IS07</accession>
<protein>
    <submittedName>
        <fullName evidence="4">Secreted protein</fullName>
    </submittedName>
</protein>
<evidence type="ECO:0000313" key="4">
    <source>
        <dbReference type="WBParaSite" id="SBAD_0000665101-mRNA-1"/>
    </source>
</evidence>
<organism evidence="4">
    <name type="scientific">Soboliphyme baturini</name>
    <dbReference type="NCBI Taxonomy" id="241478"/>
    <lineage>
        <taxon>Eukaryota</taxon>
        <taxon>Metazoa</taxon>
        <taxon>Ecdysozoa</taxon>
        <taxon>Nematoda</taxon>
        <taxon>Enoplea</taxon>
        <taxon>Dorylaimia</taxon>
        <taxon>Dioctophymatida</taxon>
        <taxon>Dioctophymatoidea</taxon>
        <taxon>Soboliphymatidae</taxon>
        <taxon>Soboliphyme</taxon>
    </lineage>
</organism>
<dbReference type="WBParaSite" id="SBAD_0000665101-mRNA-1">
    <property type="protein sequence ID" value="SBAD_0000665101-mRNA-1"/>
    <property type="gene ID" value="SBAD_0000665101"/>
</dbReference>
<evidence type="ECO:0000256" key="1">
    <source>
        <dbReference type="SAM" id="MobiDB-lite"/>
    </source>
</evidence>
<gene>
    <name evidence="2" type="ORF">SBAD_LOCUS6404</name>
</gene>